<dbReference type="PROSITE" id="PS01156">
    <property type="entry name" value="TONB_DEPENDENT_REC_2"/>
    <property type="match status" value="1"/>
</dbReference>
<proteinExistence type="predicted"/>
<feature type="region of interest" description="Disordered" evidence="4">
    <location>
        <begin position="23"/>
        <end position="50"/>
    </location>
</feature>
<evidence type="ECO:0008006" key="7">
    <source>
        <dbReference type="Google" id="ProtNLM"/>
    </source>
</evidence>
<evidence type="ECO:0000256" key="3">
    <source>
        <dbReference type="ARBA" id="ARBA00023237"/>
    </source>
</evidence>
<dbReference type="SUPFAM" id="SSF56935">
    <property type="entry name" value="Porins"/>
    <property type="match status" value="1"/>
</dbReference>
<dbReference type="InterPro" id="IPR036942">
    <property type="entry name" value="Beta-barrel_TonB_sf"/>
</dbReference>
<dbReference type="InterPro" id="IPR010917">
    <property type="entry name" value="TonB_rcpt_CS"/>
</dbReference>
<keyword evidence="2" id="KW-0472">Membrane</keyword>
<evidence type="ECO:0000256" key="1">
    <source>
        <dbReference type="ARBA" id="ARBA00004442"/>
    </source>
</evidence>
<evidence type="ECO:0000256" key="4">
    <source>
        <dbReference type="SAM" id="MobiDB-lite"/>
    </source>
</evidence>
<reference evidence="5 6" key="1">
    <citation type="submission" date="2022-09" db="EMBL/GenBank/DDBJ databases">
        <authorList>
            <person name="Kop L."/>
        </authorList>
    </citation>
    <scope>NUCLEOTIDE SEQUENCE [LARGE SCALE GENOMIC DNA]</scope>
    <source>
        <strain evidence="5 6">347</strain>
    </source>
</reference>
<gene>
    <name evidence="5" type="ORF">NSPWAT_0736</name>
</gene>
<dbReference type="EMBL" id="OX336137">
    <property type="protein sequence ID" value="CAI2717595.1"/>
    <property type="molecule type" value="Genomic_DNA"/>
</dbReference>
<sequence>MIGKVTPEWTVFGSLMFLDAELEDMNDPDGRTQPSLRSAHPPHGAGDRGTLATLRVNIDNLYDTRHFVNIRFGNLTPGPPRTVSTSLSLRF</sequence>
<comment type="subcellular location">
    <subcellularLocation>
        <location evidence="1">Cell outer membrane</location>
    </subcellularLocation>
</comment>
<evidence type="ECO:0000313" key="6">
    <source>
        <dbReference type="Proteomes" id="UP001157733"/>
    </source>
</evidence>
<accession>A0ABM9HBR8</accession>
<dbReference type="Gene3D" id="2.40.170.20">
    <property type="entry name" value="TonB-dependent receptor, beta-barrel domain"/>
    <property type="match status" value="1"/>
</dbReference>
<keyword evidence="6" id="KW-1185">Reference proteome</keyword>
<evidence type="ECO:0000313" key="5">
    <source>
        <dbReference type="EMBL" id="CAI2717595.1"/>
    </source>
</evidence>
<dbReference type="Proteomes" id="UP001157733">
    <property type="component" value="Chromosome"/>
</dbReference>
<protein>
    <recommendedName>
        <fullName evidence="7">TonB-dependent receptor-like beta-barrel domain-containing protein</fullName>
    </recommendedName>
</protein>
<organism evidence="5 6">
    <name type="scientific">Nitrospina watsonii</name>
    <dbReference type="NCBI Taxonomy" id="1323948"/>
    <lineage>
        <taxon>Bacteria</taxon>
        <taxon>Pseudomonadati</taxon>
        <taxon>Nitrospinota/Tectimicrobiota group</taxon>
        <taxon>Nitrospinota</taxon>
        <taxon>Nitrospinia</taxon>
        <taxon>Nitrospinales</taxon>
        <taxon>Nitrospinaceae</taxon>
        <taxon>Nitrospina</taxon>
    </lineage>
</organism>
<name>A0ABM9HBR8_9BACT</name>
<evidence type="ECO:0000256" key="2">
    <source>
        <dbReference type="ARBA" id="ARBA00023136"/>
    </source>
</evidence>
<keyword evidence="3" id="KW-0998">Cell outer membrane</keyword>